<dbReference type="EMBL" id="GG745353">
    <property type="protein sequence ID" value="KNE67599.1"/>
    <property type="molecule type" value="Genomic_DNA"/>
</dbReference>
<sequence length="98" mass="10005">MSMNANAAPSPSKAGKKALIATPVAPVKRPAPLTPAQSAAIRIMVKQLLKGVLQPRGEHVALVPTYAVPADDAEADAIDDVCEAMGASVPEVVANPPE</sequence>
<name>A0A0L0SZ64_ALLM3</name>
<reference evidence="1 2" key="1">
    <citation type="submission" date="2009-11" db="EMBL/GenBank/DDBJ databases">
        <title>Annotation of Allomyces macrogynus ATCC 38327.</title>
        <authorList>
            <consortium name="The Broad Institute Genome Sequencing Platform"/>
            <person name="Russ C."/>
            <person name="Cuomo C."/>
            <person name="Burger G."/>
            <person name="Gray M.W."/>
            <person name="Holland P.W.H."/>
            <person name="King N."/>
            <person name="Lang F.B.F."/>
            <person name="Roger A.J."/>
            <person name="Ruiz-Trillo I."/>
            <person name="Young S.K."/>
            <person name="Zeng Q."/>
            <person name="Gargeya S."/>
            <person name="Fitzgerald M."/>
            <person name="Haas B."/>
            <person name="Abouelleil A."/>
            <person name="Alvarado L."/>
            <person name="Arachchi H.M."/>
            <person name="Berlin A."/>
            <person name="Chapman S.B."/>
            <person name="Gearin G."/>
            <person name="Goldberg J."/>
            <person name="Griggs A."/>
            <person name="Gujja S."/>
            <person name="Hansen M."/>
            <person name="Heiman D."/>
            <person name="Howarth C."/>
            <person name="Larimer J."/>
            <person name="Lui A."/>
            <person name="MacDonald P.J.P."/>
            <person name="McCowen C."/>
            <person name="Montmayeur A."/>
            <person name="Murphy C."/>
            <person name="Neiman D."/>
            <person name="Pearson M."/>
            <person name="Priest M."/>
            <person name="Roberts A."/>
            <person name="Saif S."/>
            <person name="Shea T."/>
            <person name="Sisk P."/>
            <person name="Stolte C."/>
            <person name="Sykes S."/>
            <person name="Wortman J."/>
            <person name="Nusbaum C."/>
            <person name="Birren B."/>
        </authorList>
    </citation>
    <scope>NUCLEOTIDE SEQUENCE [LARGE SCALE GENOMIC DNA]</scope>
    <source>
        <strain evidence="1 2">ATCC 38327</strain>
    </source>
</reference>
<dbReference type="Proteomes" id="UP000054350">
    <property type="component" value="Unassembled WGS sequence"/>
</dbReference>
<accession>A0A0L0SZ64</accession>
<evidence type="ECO:0000313" key="2">
    <source>
        <dbReference type="Proteomes" id="UP000054350"/>
    </source>
</evidence>
<organism evidence="1 2">
    <name type="scientific">Allomyces macrogynus (strain ATCC 38327)</name>
    <name type="common">Allomyces javanicus var. macrogynus</name>
    <dbReference type="NCBI Taxonomy" id="578462"/>
    <lineage>
        <taxon>Eukaryota</taxon>
        <taxon>Fungi</taxon>
        <taxon>Fungi incertae sedis</taxon>
        <taxon>Blastocladiomycota</taxon>
        <taxon>Blastocladiomycetes</taxon>
        <taxon>Blastocladiales</taxon>
        <taxon>Blastocladiaceae</taxon>
        <taxon>Allomyces</taxon>
    </lineage>
</organism>
<evidence type="ECO:0000313" key="1">
    <source>
        <dbReference type="EMBL" id="KNE67599.1"/>
    </source>
</evidence>
<keyword evidence="2" id="KW-1185">Reference proteome</keyword>
<dbReference type="VEuPathDB" id="FungiDB:AMAG_19640"/>
<dbReference type="AlphaFoldDB" id="A0A0L0SZ64"/>
<protein>
    <submittedName>
        <fullName evidence="1">Uncharacterized protein</fullName>
    </submittedName>
</protein>
<gene>
    <name evidence="1" type="ORF">AMAG_19640</name>
</gene>
<reference evidence="2" key="2">
    <citation type="submission" date="2009-11" db="EMBL/GenBank/DDBJ databases">
        <title>The Genome Sequence of Allomyces macrogynus strain ATCC 38327.</title>
        <authorList>
            <consortium name="The Broad Institute Genome Sequencing Platform"/>
            <person name="Russ C."/>
            <person name="Cuomo C."/>
            <person name="Shea T."/>
            <person name="Young S.K."/>
            <person name="Zeng Q."/>
            <person name="Koehrsen M."/>
            <person name="Haas B."/>
            <person name="Borodovsky M."/>
            <person name="Guigo R."/>
            <person name="Alvarado L."/>
            <person name="Berlin A."/>
            <person name="Borenstein D."/>
            <person name="Chen Z."/>
            <person name="Engels R."/>
            <person name="Freedman E."/>
            <person name="Gellesch M."/>
            <person name="Goldberg J."/>
            <person name="Griggs A."/>
            <person name="Gujja S."/>
            <person name="Heiman D."/>
            <person name="Hepburn T."/>
            <person name="Howarth C."/>
            <person name="Jen D."/>
            <person name="Larson L."/>
            <person name="Lewis B."/>
            <person name="Mehta T."/>
            <person name="Park D."/>
            <person name="Pearson M."/>
            <person name="Roberts A."/>
            <person name="Saif S."/>
            <person name="Shenoy N."/>
            <person name="Sisk P."/>
            <person name="Stolte C."/>
            <person name="Sykes S."/>
            <person name="Walk T."/>
            <person name="White J."/>
            <person name="Yandava C."/>
            <person name="Burger G."/>
            <person name="Gray M.W."/>
            <person name="Holland P.W.H."/>
            <person name="King N."/>
            <person name="Lang F.B.F."/>
            <person name="Roger A.J."/>
            <person name="Ruiz-Trillo I."/>
            <person name="Lander E."/>
            <person name="Nusbaum C."/>
        </authorList>
    </citation>
    <scope>NUCLEOTIDE SEQUENCE [LARGE SCALE GENOMIC DNA]</scope>
    <source>
        <strain evidence="2">ATCC 38327</strain>
    </source>
</reference>
<proteinExistence type="predicted"/>